<evidence type="ECO:0000259" key="1">
    <source>
        <dbReference type="Pfam" id="PF11824"/>
    </source>
</evidence>
<dbReference type="InterPro" id="IPR021779">
    <property type="entry name" value="DUF3344"/>
</dbReference>
<feature type="domain" description="DUF3344" evidence="1">
    <location>
        <begin position="34"/>
        <end position="202"/>
    </location>
</feature>
<reference evidence="2" key="1">
    <citation type="submission" date="2020-06" db="EMBL/GenBank/DDBJ databases">
        <title>Unique genomic features of the anaerobic methanotrophic archaea.</title>
        <authorList>
            <person name="Chadwick G.L."/>
            <person name="Skennerton C.T."/>
            <person name="Laso-Perez R."/>
            <person name="Leu A.O."/>
            <person name="Speth D.R."/>
            <person name="Yu H."/>
            <person name="Morgan-Lang C."/>
            <person name="Hatzenpichler R."/>
            <person name="Goudeau D."/>
            <person name="Malmstrom R."/>
            <person name="Brazelton W.J."/>
            <person name="Woyke T."/>
            <person name="Hallam S.J."/>
            <person name="Tyson G.W."/>
            <person name="Wegener G."/>
            <person name="Boetius A."/>
            <person name="Orphan V."/>
        </authorList>
    </citation>
    <scope>NUCLEOTIDE SEQUENCE</scope>
</reference>
<organism evidence="2">
    <name type="scientific">Candidatus Methanophaga sp. ANME-1 ERB7</name>
    <dbReference type="NCBI Taxonomy" id="2759913"/>
    <lineage>
        <taxon>Archaea</taxon>
        <taxon>Methanobacteriati</taxon>
        <taxon>Methanobacteriota</taxon>
        <taxon>Stenosarchaea group</taxon>
        <taxon>Methanomicrobia</taxon>
        <taxon>Candidatus Methanophagales</taxon>
        <taxon>Candidatus Methanophagaceae</taxon>
        <taxon>Candidatus Methanophaga</taxon>
    </lineage>
</organism>
<evidence type="ECO:0000313" key="2">
    <source>
        <dbReference type="EMBL" id="QNO58283.1"/>
    </source>
</evidence>
<accession>A0A7G9ZDE9</accession>
<proteinExistence type="predicted"/>
<protein>
    <recommendedName>
        <fullName evidence="1">DUF3344 domain-containing protein</fullName>
    </recommendedName>
</protein>
<sequence length="211" mass="22807">MKKKDMIGIGTIAVFACLLLCTPALADYSFDGFPVETSVNGTVNGGVFIDYEPWNGNTTLNGSFDVPNGTVKWARLYTGIWDGTDKYAGWVDVTFNGVDGSNGLGPIHLQGANDVNPNVWCTGYGKNWMYYNVTDLVNAGAENTATTARINATVGNFDGLVYGIVLVVVYEGGDNPKNIQYWINDGSDALNYKTPNNNGTTDFAGHCRIFQ</sequence>
<dbReference type="EMBL" id="MT631719">
    <property type="protein sequence ID" value="QNO58283.1"/>
    <property type="molecule type" value="Genomic_DNA"/>
</dbReference>
<gene>
    <name evidence="2" type="ORF">BFNMBJLP_00017</name>
</gene>
<dbReference type="PROSITE" id="PS51257">
    <property type="entry name" value="PROKAR_LIPOPROTEIN"/>
    <property type="match status" value="1"/>
</dbReference>
<name>A0A7G9ZDE9_9EURY</name>
<dbReference type="AlphaFoldDB" id="A0A7G9ZDE9"/>
<dbReference type="Pfam" id="PF11824">
    <property type="entry name" value="DUF3344"/>
    <property type="match status" value="1"/>
</dbReference>